<dbReference type="Gene3D" id="3.40.50.12780">
    <property type="entry name" value="N-terminal domain of ligase-like"/>
    <property type="match status" value="1"/>
</dbReference>
<dbReference type="GO" id="GO:0016874">
    <property type="term" value="F:ligase activity"/>
    <property type="evidence" value="ECO:0007669"/>
    <property type="project" value="UniProtKB-KW"/>
</dbReference>
<feature type="domain" description="AMP-dependent synthetase/ligase" evidence="3">
    <location>
        <begin position="30"/>
        <end position="418"/>
    </location>
</feature>
<proteinExistence type="predicted"/>
<evidence type="ECO:0000313" key="5">
    <source>
        <dbReference type="Proteomes" id="UP000722121"/>
    </source>
</evidence>
<evidence type="ECO:0000259" key="3">
    <source>
        <dbReference type="Pfam" id="PF00501"/>
    </source>
</evidence>
<keyword evidence="4" id="KW-0436">Ligase</keyword>
<gene>
    <name evidence="4" type="ORF">JYU14_01055</name>
</gene>
<dbReference type="PANTHER" id="PTHR43272:SF33">
    <property type="entry name" value="AMP-BINDING DOMAIN-CONTAINING PROTEIN-RELATED"/>
    <property type="match status" value="1"/>
</dbReference>
<sequence>MASFETMSGMLRFIAKSYRNPCMLNYRERGIWKHISTKRLVDYVERIALGLQTLGIKRGDCVGIMGPSDAHWVLFDLAVMMSGAVSVPVFVNISKDNLLYEMRDSSMKAIFVSGEELWQAHGKEFSALPLVIVRNIAFGQLQSSETPVKDWEDLLHLGQKVVDVDPQRAERLGADFVASDLLTIMYTSGSTGVPKGVELTHGNLASQVSGLLEIWPFKSWEDKGLSILPLAHVFGRANAYLMLTAAVSIYFADDLKKLRELCRELEPTILSIVPRVLEKIYAYLLVRVQEADLMKKALGVWAFELAKGKEESVAKKWLQPLADKLVYSTLREAFGGKLKYVIVGGAKLDQSLAKFFVDIGVPVYEGYGLTETSPVIACNFPENNKPGTVGKAIPGVEIKIGAKKEILVRGPNVMRGYHRNEAATLAVLDSTGWLDTGDIGSLDGDGYLYIEGRNKELFKTSVGKYVSPVPIEQGLCKAPLVDLALVVAEGRRFVSCLIFPDFNVVKALKKQFRQEQLSDKEFLASDLVIQEMDLVVQAVNDHLNKWERVCKWMFVPHLVSVEGEELTPTMKLRREVIETKYRGLIDELYKE</sequence>
<comment type="caution">
    <text evidence="4">The sequence shown here is derived from an EMBL/GenBank/DDBJ whole genome shotgun (WGS) entry which is preliminary data.</text>
</comment>
<accession>A0ABS3APP8</accession>
<dbReference type="InterPro" id="IPR020845">
    <property type="entry name" value="AMP-binding_CS"/>
</dbReference>
<name>A0ABS3APP8_9BACT</name>
<dbReference type="CDD" id="cd05907">
    <property type="entry name" value="VL_LC_FACS_like"/>
    <property type="match status" value="1"/>
</dbReference>
<keyword evidence="2" id="KW-0067">ATP-binding</keyword>
<dbReference type="PANTHER" id="PTHR43272">
    <property type="entry name" value="LONG-CHAIN-FATTY-ACID--COA LIGASE"/>
    <property type="match status" value="1"/>
</dbReference>
<dbReference type="EMBL" id="JAFITR010000014">
    <property type="protein sequence ID" value="MBN4066655.1"/>
    <property type="molecule type" value="Genomic_DNA"/>
</dbReference>
<organism evidence="4 5">
    <name type="scientific">Simkania negevensis</name>
    <dbReference type="NCBI Taxonomy" id="83561"/>
    <lineage>
        <taxon>Bacteria</taxon>
        <taxon>Pseudomonadati</taxon>
        <taxon>Chlamydiota</taxon>
        <taxon>Chlamydiia</taxon>
        <taxon>Parachlamydiales</taxon>
        <taxon>Simkaniaceae</taxon>
        <taxon>Simkania</taxon>
    </lineage>
</organism>
<dbReference type="Proteomes" id="UP000722121">
    <property type="component" value="Unassembled WGS sequence"/>
</dbReference>
<dbReference type="InterPro" id="IPR042099">
    <property type="entry name" value="ANL_N_sf"/>
</dbReference>
<dbReference type="Pfam" id="PF00501">
    <property type="entry name" value="AMP-binding"/>
    <property type="match status" value="1"/>
</dbReference>
<evidence type="ECO:0000256" key="2">
    <source>
        <dbReference type="ARBA" id="ARBA00022840"/>
    </source>
</evidence>
<dbReference type="SUPFAM" id="SSF56801">
    <property type="entry name" value="Acetyl-CoA synthetase-like"/>
    <property type="match status" value="1"/>
</dbReference>
<dbReference type="Pfam" id="PF23562">
    <property type="entry name" value="AMP-binding_C_3"/>
    <property type="match status" value="1"/>
</dbReference>
<dbReference type="InterPro" id="IPR000873">
    <property type="entry name" value="AMP-dep_synth/lig_dom"/>
</dbReference>
<reference evidence="4 5" key="1">
    <citation type="submission" date="2021-02" db="EMBL/GenBank/DDBJ databases">
        <title>Activity-based single-cell genomes from oceanic crustal fluid captures similar information to metagenomic and metatranscriptomic surveys with orders of magnitude less sampling.</title>
        <authorList>
            <person name="D'Angelo T.S."/>
            <person name="Orcutt B.N."/>
        </authorList>
    </citation>
    <scope>NUCLEOTIDE SEQUENCE [LARGE SCALE GENOMIC DNA]</scope>
    <source>
        <strain evidence="4">AH-315-G07</strain>
    </source>
</reference>
<evidence type="ECO:0000256" key="1">
    <source>
        <dbReference type="ARBA" id="ARBA00022741"/>
    </source>
</evidence>
<keyword evidence="5" id="KW-1185">Reference proteome</keyword>
<evidence type="ECO:0000313" key="4">
    <source>
        <dbReference type="EMBL" id="MBN4066655.1"/>
    </source>
</evidence>
<dbReference type="PROSITE" id="PS00455">
    <property type="entry name" value="AMP_BINDING"/>
    <property type="match status" value="1"/>
</dbReference>
<protein>
    <submittedName>
        <fullName evidence="4">Long-chain fatty acid--CoA ligase</fullName>
    </submittedName>
</protein>
<keyword evidence="1" id="KW-0547">Nucleotide-binding</keyword>